<dbReference type="SUPFAM" id="SSF55729">
    <property type="entry name" value="Acyl-CoA N-acyltransferases (Nat)"/>
    <property type="match status" value="1"/>
</dbReference>
<sequence length="153" mass="16177">MWKALHAAPSVPRAGELDIRRVTTPGQLADYASVLAANWNPPAVTVRRFFGDAATRALAPGCPARYLVGYVGGRPVCSAEVFRHAGVAGIYNIATVAPDRRRGYGGAVTSAALRVAYDEGHRTVVLQASSAGEPVYRRLGFIPCGGFSEYAVS</sequence>
<evidence type="ECO:0000313" key="3">
    <source>
        <dbReference type="Proteomes" id="UP001432011"/>
    </source>
</evidence>
<dbReference type="InterPro" id="IPR016181">
    <property type="entry name" value="Acyl_CoA_acyltransferase"/>
</dbReference>
<dbReference type="CDD" id="cd04301">
    <property type="entry name" value="NAT_SF"/>
    <property type="match status" value="1"/>
</dbReference>
<accession>A0ABZ1SVE6</accession>
<dbReference type="EMBL" id="CP108085">
    <property type="protein sequence ID" value="WUP76482.1"/>
    <property type="molecule type" value="Genomic_DNA"/>
</dbReference>
<dbReference type="Gene3D" id="3.40.630.30">
    <property type="match status" value="1"/>
</dbReference>
<keyword evidence="3" id="KW-1185">Reference proteome</keyword>
<dbReference type="InterPro" id="IPR038740">
    <property type="entry name" value="BioF2-like_GNAT_dom"/>
</dbReference>
<evidence type="ECO:0000259" key="1">
    <source>
        <dbReference type="PROSITE" id="PS51186"/>
    </source>
</evidence>
<dbReference type="Pfam" id="PF13480">
    <property type="entry name" value="Acetyltransf_6"/>
    <property type="match status" value="1"/>
</dbReference>
<evidence type="ECO:0000313" key="2">
    <source>
        <dbReference type="EMBL" id="WUP76482.1"/>
    </source>
</evidence>
<organism evidence="2 3">
    <name type="scientific">Microbispora hainanensis</name>
    <dbReference type="NCBI Taxonomy" id="568844"/>
    <lineage>
        <taxon>Bacteria</taxon>
        <taxon>Bacillati</taxon>
        <taxon>Actinomycetota</taxon>
        <taxon>Actinomycetes</taxon>
        <taxon>Streptosporangiales</taxon>
        <taxon>Streptosporangiaceae</taxon>
        <taxon>Microbispora</taxon>
    </lineage>
</organism>
<protein>
    <submittedName>
        <fullName evidence="2">GNAT family N-acetyltransferase</fullName>
    </submittedName>
</protein>
<gene>
    <name evidence="2" type="ORF">OG913_05530</name>
</gene>
<proteinExistence type="predicted"/>
<reference evidence="2" key="1">
    <citation type="submission" date="2022-10" db="EMBL/GenBank/DDBJ databases">
        <title>The complete genomes of actinobacterial strains from the NBC collection.</title>
        <authorList>
            <person name="Joergensen T.S."/>
            <person name="Alvarez Arevalo M."/>
            <person name="Sterndorff E.B."/>
            <person name="Faurdal D."/>
            <person name="Vuksanovic O."/>
            <person name="Mourched A.-S."/>
            <person name="Charusanti P."/>
            <person name="Shaw S."/>
            <person name="Blin K."/>
            <person name="Weber T."/>
        </authorList>
    </citation>
    <scope>NUCLEOTIDE SEQUENCE</scope>
    <source>
        <strain evidence="2">NBC_00254</strain>
    </source>
</reference>
<name>A0ABZ1SVE6_9ACTN</name>
<dbReference type="PROSITE" id="PS51186">
    <property type="entry name" value="GNAT"/>
    <property type="match status" value="1"/>
</dbReference>
<dbReference type="RefSeq" id="WP_328709885.1">
    <property type="nucleotide sequence ID" value="NZ_CP108085.1"/>
</dbReference>
<dbReference type="Proteomes" id="UP001432011">
    <property type="component" value="Chromosome"/>
</dbReference>
<feature type="domain" description="N-acetyltransferase" evidence="1">
    <location>
        <begin position="17"/>
        <end position="153"/>
    </location>
</feature>
<dbReference type="InterPro" id="IPR000182">
    <property type="entry name" value="GNAT_dom"/>
</dbReference>